<dbReference type="Proteomes" id="UP000075583">
    <property type="component" value="Unassembled WGS sequence"/>
</dbReference>
<name>A0A150X6W0_ROSEK</name>
<proteinExistence type="predicted"/>
<dbReference type="STRING" id="279360.MB14_04225"/>
<protein>
    <recommendedName>
        <fullName evidence="1">DUF4842 domain-containing protein</fullName>
    </recommendedName>
</protein>
<organism evidence="2 3">
    <name type="scientific">Roseivirga ehrenbergii (strain DSM 102268 / JCM 13514 / KCTC 12282 / NCIMB 14502 / KMM 6017)</name>
    <dbReference type="NCBI Taxonomy" id="279360"/>
    <lineage>
        <taxon>Bacteria</taxon>
        <taxon>Pseudomonadati</taxon>
        <taxon>Bacteroidota</taxon>
        <taxon>Cytophagia</taxon>
        <taxon>Cytophagales</taxon>
        <taxon>Roseivirgaceae</taxon>
        <taxon>Roseivirga</taxon>
    </lineage>
</organism>
<gene>
    <name evidence="2" type="ORF">MB14_04225</name>
</gene>
<reference evidence="2" key="1">
    <citation type="submission" date="2016-01" db="EMBL/GenBank/DDBJ databases">
        <title>Genome sequencing of Roseivirga ehrenbergii KMM 6017.</title>
        <authorList>
            <person name="Selvaratnam C."/>
            <person name="Thevarajoo S."/>
            <person name="Goh K.M."/>
            <person name="Ee R."/>
            <person name="Chan K.-G."/>
            <person name="Chong C.S."/>
        </authorList>
    </citation>
    <scope>NUCLEOTIDE SEQUENCE [LARGE SCALE GENOMIC DNA]</scope>
    <source>
        <strain evidence="2">KMM 6017</strain>
    </source>
</reference>
<keyword evidence="3" id="KW-1185">Reference proteome</keyword>
<sequence length="654" mass="73161">MKKLLYLVFILTVVSCIEEPSFEEAVENTESLSDYSFQNFNFETSKKVNLSIQDYNTTPAKYELYYLYNGERQMLGSYIKQTNGLNVSQWLPSSVEDMHVLKSDAGGTEDYLLNIEGSSANLTIDVNISSAAANSNEGCFDHLYAVNSNGDFFTIDVSDDAFNPTDLSQLEGGGSIANALDQKNGIMYYNVNKTLYAYDIANGTFTVKHNSNPFNGSYPRLEYKDGFFYMGNKELLYKVNAETNDVVAEYTINGFINNSGGGDLAFDSAGELYLACFSGLYKFTEIDDTNKTAEIIRISAENFPFQLTSMAIDRQDRIFVGTNDANSNLIQISKEDGAYQIVKTFDKKINDLTAWRCETTDLSQQDSDNDGVIDELDDYPNDPEAAVDTYTPSALGMGSFAFEDLWPLKGDYDFNDMVIGYRYTNVLNSKNKSVRFIMNFTIRAVGAANHSGFGIELDVNPTLVESVTGHKTAGNNTSLNAKGLEDQQDKTVIIVFNDSFNHMKPATGAKFINTDPNETKVTPFEIEVVVEFNNPIDPELIGDAPFNPFIFSSYDRGTELHLAGKMPTSLANESLFGTEYDDTNLAAGKTYQDSNNLPWAIHIIHEFRYPIEKARIDQGYNKFVDWGLSQGTTYRDWYGDNSGYRNTSKLYFIN</sequence>
<dbReference type="Gene3D" id="2.130.10.10">
    <property type="entry name" value="YVTN repeat-like/Quinoprotein amine dehydrogenase"/>
    <property type="match status" value="1"/>
</dbReference>
<dbReference type="RefSeq" id="WP_062591535.1">
    <property type="nucleotide sequence ID" value="NZ_LQZQ01000045.1"/>
</dbReference>
<evidence type="ECO:0000313" key="2">
    <source>
        <dbReference type="EMBL" id="KYG74426.1"/>
    </source>
</evidence>
<dbReference type="EMBL" id="LQZQ01000045">
    <property type="protein sequence ID" value="KYG74426.1"/>
    <property type="molecule type" value="Genomic_DNA"/>
</dbReference>
<evidence type="ECO:0000313" key="3">
    <source>
        <dbReference type="Proteomes" id="UP000075583"/>
    </source>
</evidence>
<accession>A0A150X6W0</accession>
<dbReference type="Pfam" id="PF16130">
    <property type="entry name" value="DUF4842"/>
    <property type="match status" value="1"/>
</dbReference>
<dbReference type="NCBIfam" id="TIGR04456">
    <property type="entry name" value="LruC_dom"/>
    <property type="match status" value="1"/>
</dbReference>
<feature type="domain" description="DUF4842" evidence="1">
    <location>
        <begin position="432"/>
        <end position="638"/>
    </location>
</feature>
<dbReference type="SUPFAM" id="SSF63825">
    <property type="entry name" value="YWTD domain"/>
    <property type="match status" value="1"/>
</dbReference>
<dbReference type="InterPro" id="IPR015943">
    <property type="entry name" value="WD40/YVTN_repeat-like_dom_sf"/>
</dbReference>
<comment type="caution">
    <text evidence="2">The sequence shown here is derived from an EMBL/GenBank/DDBJ whole genome shotgun (WGS) entry which is preliminary data.</text>
</comment>
<dbReference type="AlphaFoldDB" id="A0A150X6W0"/>
<evidence type="ECO:0000259" key="1">
    <source>
        <dbReference type="Pfam" id="PF16130"/>
    </source>
</evidence>
<dbReference type="PROSITE" id="PS51257">
    <property type="entry name" value="PROKAR_LIPOPROTEIN"/>
    <property type="match status" value="1"/>
</dbReference>
<dbReference type="InterPro" id="IPR032295">
    <property type="entry name" value="DUF4842"/>
</dbReference>
<dbReference type="OrthoDB" id="1204817at2"/>
<dbReference type="InterPro" id="IPR031025">
    <property type="entry name" value="LruC_dom"/>
</dbReference>